<gene>
    <name evidence="1" type="ORF">S03H2_43667</name>
</gene>
<dbReference type="EMBL" id="BARU01027266">
    <property type="protein sequence ID" value="GAH72279.1"/>
    <property type="molecule type" value="Genomic_DNA"/>
</dbReference>
<name>X1J1N5_9ZZZZ</name>
<proteinExistence type="predicted"/>
<accession>X1J1N5</accession>
<sequence>MKRYFLYILICMLLFSFHFVSIAEDPLIEADALFEKG</sequence>
<reference evidence="1" key="1">
    <citation type="journal article" date="2014" name="Front. Microbiol.">
        <title>High frequency of phylogenetically diverse reductive dehalogenase-homologous genes in deep subseafloor sedimentary metagenomes.</title>
        <authorList>
            <person name="Kawai M."/>
            <person name="Futagami T."/>
            <person name="Toyoda A."/>
            <person name="Takaki Y."/>
            <person name="Nishi S."/>
            <person name="Hori S."/>
            <person name="Arai W."/>
            <person name="Tsubouchi T."/>
            <person name="Morono Y."/>
            <person name="Uchiyama I."/>
            <person name="Ito T."/>
            <person name="Fujiyama A."/>
            <person name="Inagaki F."/>
            <person name="Takami H."/>
        </authorList>
    </citation>
    <scope>NUCLEOTIDE SEQUENCE</scope>
    <source>
        <strain evidence="1">Expedition CK06-06</strain>
    </source>
</reference>
<protein>
    <submittedName>
        <fullName evidence="1">Uncharacterized protein</fullName>
    </submittedName>
</protein>
<comment type="caution">
    <text evidence="1">The sequence shown here is derived from an EMBL/GenBank/DDBJ whole genome shotgun (WGS) entry which is preliminary data.</text>
</comment>
<evidence type="ECO:0000313" key="1">
    <source>
        <dbReference type="EMBL" id="GAH72279.1"/>
    </source>
</evidence>
<organism evidence="1">
    <name type="scientific">marine sediment metagenome</name>
    <dbReference type="NCBI Taxonomy" id="412755"/>
    <lineage>
        <taxon>unclassified sequences</taxon>
        <taxon>metagenomes</taxon>
        <taxon>ecological metagenomes</taxon>
    </lineage>
</organism>
<dbReference type="AlphaFoldDB" id="X1J1N5"/>
<feature type="non-terminal residue" evidence="1">
    <location>
        <position position="37"/>
    </location>
</feature>